<dbReference type="AlphaFoldDB" id="A0AAF0W5P4"/>
<dbReference type="GO" id="GO:0005634">
    <property type="term" value="C:nucleus"/>
    <property type="evidence" value="ECO:0007669"/>
    <property type="project" value="UniProtKB-SubCell"/>
</dbReference>
<evidence type="ECO:0000256" key="2">
    <source>
        <dbReference type="ARBA" id="ARBA00023015"/>
    </source>
</evidence>
<dbReference type="SUPFAM" id="SSF47459">
    <property type="entry name" value="HLH, helix-loop-helix DNA-binding domain"/>
    <property type="match status" value="1"/>
</dbReference>
<evidence type="ECO:0000313" key="7">
    <source>
        <dbReference type="Proteomes" id="UP000077755"/>
    </source>
</evidence>
<evidence type="ECO:0000256" key="3">
    <source>
        <dbReference type="ARBA" id="ARBA00023163"/>
    </source>
</evidence>
<dbReference type="PANTHER" id="PTHR45959">
    <property type="entry name" value="BHLH TRANSCRIPTION FACTOR"/>
    <property type="match status" value="1"/>
</dbReference>
<dbReference type="GO" id="GO:0046983">
    <property type="term" value="F:protein dimerization activity"/>
    <property type="evidence" value="ECO:0007669"/>
    <property type="project" value="InterPro"/>
</dbReference>
<gene>
    <name evidence="6" type="ORF">DCAR_0101781</name>
</gene>
<proteinExistence type="predicted"/>
<keyword evidence="4" id="KW-0539">Nucleus</keyword>
<protein>
    <recommendedName>
        <fullName evidence="8">BHLH domain-containing protein</fullName>
    </recommendedName>
</protein>
<dbReference type="Gene3D" id="4.10.280.10">
    <property type="entry name" value="Helix-loop-helix DNA-binding domain"/>
    <property type="match status" value="1"/>
</dbReference>
<evidence type="ECO:0000256" key="4">
    <source>
        <dbReference type="ARBA" id="ARBA00023242"/>
    </source>
</evidence>
<keyword evidence="7" id="KW-1185">Reference proteome</keyword>
<keyword evidence="3" id="KW-0804">Transcription</keyword>
<dbReference type="PANTHER" id="PTHR45959:SF2">
    <property type="entry name" value="BHLH TRANSCRIPTION FACTOR"/>
    <property type="match status" value="1"/>
</dbReference>
<organism evidence="6 7">
    <name type="scientific">Daucus carota subsp. sativus</name>
    <name type="common">Carrot</name>
    <dbReference type="NCBI Taxonomy" id="79200"/>
    <lineage>
        <taxon>Eukaryota</taxon>
        <taxon>Viridiplantae</taxon>
        <taxon>Streptophyta</taxon>
        <taxon>Embryophyta</taxon>
        <taxon>Tracheophyta</taxon>
        <taxon>Spermatophyta</taxon>
        <taxon>Magnoliopsida</taxon>
        <taxon>eudicotyledons</taxon>
        <taxon>Gunneridae</taxon>
        <taxon>Pentapetalae</taxon>
        <taxon>asterids</taxon>
        <taxon>campanulids</taxon>
        <taxon>Apiales</taxon>
        <taxon>Apiaceae</taxon>
        <taxon>Apioideae</taxon>
        <taxon>Scandiceae</taxon>
        <taxon>Daucinae</taxon>
        <taxon>Daucus</taxon>
        <taxon>Daucus sect. Daucus</taxon>
    </lineage>
</organism>
<evidence type="ECO:0008006" key="8">
    <source>
        <dbReference type="Google" id="ProtNLM"/>
    </source>
</evidence>
<keyword evidence="5" id="KW-0175">Coiled coil</keyword>
<evidence type="ECO:0000256" key="1">
    <source>
        <dbReference type="ARBA" id="ARBA00004123"/>
    </source>
</evidence>
<name>A0AAF0W5P4_DAUCS</name>
<comment type="subcellular location">
    <subcellularLocation>
        <location evidence="1">Nucleus</location>
    </subcellularLocation>
</comment>
<accession>A0AAF0W5P4</accession>
<reference evidence="6" key="2">
    <citation type="submission" date="2022-03" db="EMBL/GenBank/DDBJ databases">
        <title>Draft title - Genomic analysis of global carrot germplasm unveils the trajectory of domestication and the origin of high carotenoid orange carrot.</title>
        <authorList>
            <person name="Iorizzo M."/>
            <person name="Ellison S."/>
            <person name="Senalik D."/>
            <person name="Macko-Podgorni A."/>
            <person name="Grzebelus D."/>
            <person name="Bostan H."/>
            <person name="Rolling W."/>
            <person name="Curaba J."/>
            <person name="Simon P."/>
        </authorList>
    </citation>
    <scope>NUCLEOTIDE SEQUENCE</scope>
    <source>
        <tissue evidence="6">Leaf</tissue>
    </source>
</reference>
<reference evidence="6" key="1">
    <citation type="journal article" date="2016" name="Nat. Genet.">
        <title>A high-quality carrot genome assembly provides new insights into carotenoid accumulation and asterid genome evolution.</title>
        <authorList>
            <person name="Iorizzo M."/>
            <person name="Ellison S."/>
            <person name="Senalik D."/>
            <person name="Zeng P."/>
            <person name="Satapoomin P."/>
            <person name="Huang J."/>
            <person name="Bowman M."/>
            <person name="Iovene M."/>
            <person name="Sanseverino W."/>
            <person name="Cavagnaro P."/>
            <person name="Yildiz M."/>
            <person name="Macko-Podgorni A."/>
            <person name="Moranska E."/>
            <person name="Grzebelus E."/>
            <person name="Grzebelus D."/>
            <person name="Ashrafi H."/>
            <person name="Zheng Z."/>
            <person name="Cheng S."/>
            <person name="Spooner D."/>
            <person name="Van Deynze A."/>
            <person name="Simon P."/>
        </authorList>
    </citation>
    <scope>NUCLEOTIDE SEQUENCE</scope>
    <source>
        <tissue evidence="6">Leaf</tissue>
    </source>
</reference>
<sequence length="75" mass="8603">MDKASVLGDVIKYLKQLQERVKALEEQTRRNIDNHAAGIPVEGPLPEIEVRIPYKDILIKIHCEKRKGVLKEKPC</sequence>
<dbReference type="EMBL" id="CP093343">
    <property type="protein sequence ID" value="WOG82616.1"/>
    <property type="molecule type" value="Genomic_DNA"/>
</dbReference>
<feature type="coiled-coil region" evidence="5">
    <location>
        <begin position="7"/>
        <end position="34"/>
    </location>
</feature>
<keyword evidence="2" id="KW-0805">Transcription regulation</keyword>
<dbReference type="InterPro" id="IPR036638">
    <property type="entry name" value="HLH_DNA-bd_sf"/>
</dbReference>
<dbReference type="Proteomes" id="UP000077755">
    <property type="component" value="Chromosome 1"/>
</dbReference>
<evidence type="ECO:0000256" key="5">
    <source>
        <dbReference type="SAM" id="Coils"/>
    </source>
</evidence>
<dbReference type="InterPro" id="IPR052610">
    <property type="entry name" value="bHLH_transcription_regulator"/>
</dbReference>
<evidence type="ECO:0000313" key="6">
    <source>
        <dbReference type="EMBL" id="WOG82616.1"/>
    </source>
</evidence>